<dbReference type="AlphaFoldDB" id="A0A2S5CFP5"/>
<dbReference type="EMBL" id="PGFZ01000068">
    <property type="protein sequence ID" value="POZ49552.1"/>
    <property type="molecule type" value="Genomic_DNA"/>
</dbReference>
<evidence type="ECO:0000256" key="1">
    <source>
        <dbReference type="SAM" id="Phobius"/>
    </source>
</evidence>
<evidence type="ECO:0000313" key="3">
    <source>
        <dbReference type="Proteomes" id="UP000237423"/>
    </source>
</evidence>
<organism evidence="2 3">
    <name type="scientific">Methylovulum psychrotolerans</name>
    <dbReference type="NCBI Taxonomy" id="1704499"/>
    <lineage>
        <taxon>Bacteria</taxon>
        <taxon>Pseudomonadati</taxon>
        <taxon>Pseudomonadota</taxon>
        <taxon>Gammaproteobacteria</taxon>
        <taxon>Methylococcales</taxon>
        <taxon>Methylococcaceae</taxon>
        <taxon>Methylovulum</taxon>
    </lineage>
</organism>
<protein>
    <submittedName>
        <fullName evidence="2">Uncharacterized protein</fullName>
    </submittedName>
</protein>
<proteinExistence type="predicted"/>
<keyword evidence="1" id="KW-0472">Membrane</keyword>
<feature type="transmembrane region" description="Helical" evidence="1">
    <location>
        <begin position="59"/>
        <end position="77"/>
    </location>
</feature>
<comment type="caution">
    <text evidence="2">The sequence shown here is derived from an EMBL/GenBank/DDBJ whole genome shotgun (WGS) entry which is preliminary data.</text>
</comment>
<evidence type="ECO:0000313" key="2">
    <source>
        <dbReference type="EMBL" id="POZ49552.1"/>
    </source>
</evidence>
<gene>
    <name evidence="2" type="ORF">AADEFJLK_04682</name>
</gene>
<name>A0A2S5CFP5_9GAMM</name>
<reference evidence="2 3" key="1">
    <citation type="submission" date="2017-11" db="EMBL/GenBank/DDBJ databases">
        <title>Draft Genome Sequence of Methylobacter psychrotolerans Sph1T, an Obligate Methanotroph from Low-Temperature Environments.</title>
        <authorList>
            <person name="Oshkin I.Y."/>
            <person name="Miroshnikov K."/>
            <person name="Belova S.E."/>
            <person name="Korzhenkov A."/>
            <person name="Toshchakov S.V."/>
            <person name="Dedysh S.N."/>
        </authorList>
    </citation>
    <scope>NUCLEOTIDE SEQUENCE [LARGE SCALE GENOMIC DNA]</scope>
    <source>
        <strain evidence="2 3">Sph1</strain>
    </source>
</reference>
<keyword evidence="1" id="KW-1133">Transmembrane helix</keyword>
<sequence length="113" mass="12742">MIIVFKSEIGSVLISEKYGDYIRYITQSIFTIIIGVMLWSKNEPKMEEHSGFVDSYDVILMVIFLACNLFLLIKCFYNSPQKYTAAITRFDGLLALLSNSSVLLASIERAGIS</sequence>
<accession>A0A2S5CFP5</accession>
<dbReference type="Proteomes" id="UP000237423">
    <property type="component" value="Unassembled WGS sequence"/>
</dbReference>
<keyword evidence="1" id="KW-0812">Transmembrane</keyword>
<feature type="transmembrane region" description="Helical" evidence="1">
    <location>
        <begin position="21"/>
        <end position="39"/>
    </location>
</feature>